<feature type="transmembrane region" description="Helical" evidence="7">
    <location>
        <begin position="166"/>
        <end position="199"/>
    </location>
</feature>
<comment type="caution">
    <text evidence="8">The sequence shown here is derived from an EMBL/GenBank/DDBJ whole genome shotgun (WGS) entry which is preliminary data.</text>
</comment>
<dbReference type="Proteomes" id="UP001178888">
    <property type="component" value="Unassembled WGS sequence"/>
</dbReference>
<evidence type="ECO:0000256" key="1">
    <source>
        <dbReference type="ARBA" id="ARBA00004651"/>
    </source>
</evidence>
<protein>
    <submittedName>
        <fullName evidence="8">Chromate transporter</fullName>
    </submittedName>
</protein>
<evidence type="ECO:0000256" key="7">
    <source>
        <dbReference type="SAM" id="Phobius"/>
    </source>
</evidence>
<proteinExistence type="inferred from homology"/>
<organism evidence="8 9">
    <name type="scientific">Bacillus salipaludis</name>
    <dbReference type="NCBI Taxonomy" id="2547811"/>
    <lineage>
        <taxon>Bacteria</taxon>
        <taxon>Bacillati</taxon>
        <taxon>Bacillota</taxon>
        <taxon>Bacilli</taxon>
        <taxon>Bacillales</taxon>
        <taxon>Bacillaceae</taxon>
        <taxon>Bacillus</taxon>
    </lineage>
</organism>
<keyword evidence="6 7" id="KW-0472">Membrane</keyword>
<dbReference type="RefSeq" id="WP_308913688.1">
    <property type="nucleotide sequence ID" value="NZ_JAVGVR010000001.1"/>
</dbReference>
<dbReference type="EMBL" id="JAVGVR010000001">
    <property type="protein sequence ID" value="MDQ6598605.1"/>
    <property type="molecule type" value="Genomic_DNA"/>
</dbReference>
<keyword evidence="9" id="KW-1185">Reference proteome</keyword>
<dbReference type="Pfam" id="PF02417">
    <property type="entry name" value="Chromate_transp"/>
    <property type="match status" value="1"/>
</dbReference>
<evidence type="ECO:0000256" key="3">
    <source>
        <dbReference type="ARBA" id="ARBA00022475"/>
    </source>
</evidence>
<dbReference type="GO" id="GO:0005886">
    <property type="term" value="C:plasma membrane"/>
    <property type="evidence" value="ECO:0007669"/>
    <property type="project" value="UniProtKB-SubCell"/>
</dbReference>
<evidence type="ECO:0000313" key="9">
    <source>
        <dbReference type="Proteomes" id="UP001178888"/>
    </source>
</evidence>
<accession>A0AA90TSY5</accession>
<reference evidence="8" key="1">
    <citation type="submission" date="2023-08" db="EMBL/GenBank/DDBJ databases">
        <title>Nitrogen cycling bacteria in agricultural field soils.</title>
        <authorList>
            <person name="Jang J."/>
        </authorList>
    </citation>
    <scope>NUCLEOTIDE SEQUENCE</scope>
    <source>
        <strain evidence="8">PS3-36</strain>
    </source>
</reference>
<feature type="transmembrane region" description="Helical" evidence="7">
    <location>
        <begin position="137"/>
        <end position="154"/>
    </location>
</feature>
<dbReference type="InterPro" id="IPR052518">
    <property type="entry name" value="CHR_Transporter"/>
</dbReference>
<feature type="transmembrane region" description="Helical" evidence="7">
    <location>
        <begin position="102"/>
        <end position="125"/>
    </location>
</feature>
<evidence type="ECO:0000256" key="2">
    <source>
        <dbReference type="ARBA" id="ARBA00005262"/>
    </source>
</evidence>
<dbReference type="InterPro" id="IPR003370">
    <property type="entry name" value="Chromate_transpt"/>
</dbReference>
<gene>
    <name evidence="8" type="ORF">RCG21_19955</name>
</gene>
<dbReference type="GO" id="GO:0015109">
    <property type="term" value="F:chromate transmembrane transporter activity"/>
    <property type="evidence" value="ECO:0007669"/>
    <property type="project" value="InterPro"/>
</dbReference>
<comment type="subcellular location">
    <subcellularLocation>
        <location evidence="1">Cell membrane</location>
        <topology evidence="1">Multi-pass membrane protein</topology>
    </subcellularLocation>
</comment>
<keyword evidence="4 7" id="KW-0812">Transmembrane</keyword>
<keyword evidence="5 7" id="KW-1133">Transmembrane helix</keyword>
<evidence type="ECO:0000256" key="6">
    <source>
        <dbReference type="ARBA" id="ARBA00023136"/>
    </source>
</evidence>
<keyword evidence="3" id="KW-1003">Cell membrane</keyword>
<dbReference type="PANTHER" id="PTHR43663">
    <property type="entry name" value="CHROMATE TRANSPORT PROTEIN-RELATED"/>
    <property type="match status" value="1"/>
</dbReference>
<dbReference type="PANTHER" id="PTHR43663:SF1">
    <property type="entry name" value="CHROMATE TRANSPORTER"/>
    <property type="match status" value="1"/>
</dbReference>
<name>A0AA90TSY5_9BACI</name>
<comment type="similarity">
    <text evidence="2">Belongs to the chromate ion transporter (CHR) (TC 2.A.51) family.</text>
</comment>
<evidence type="ECO:0000256" key="5">
    <source>
        <dbReference type="ARBA" id="ARBA00022989"/>
    </source>
</evidence>
<evidence type="ECO:0000256" key="4">
    <source>
        <dbReference type="ARBA" id="ARBA00022692"/>
    </source>
</evidence>
<evidence type="ECO:0000313" key="8">
    <source>
        <dbReference type="EMBL" id="MDQ6598605.1"/>
    </source>
</evidence>
<sequence>MFIQPEGIVIKEIDDWLKKGDTHLKPYVDLAIGFARTGITGYGGGPSTIPLIEYEAVKKYHWTSEEEFSEILAMANTLPGPIATKMAAYIGFKVKGTLGATVAILAHILPSIIAMFALLTALYSFRNSPIVSGMVQGVTPVIGFMLAEMAYRFFQNGRKGLGLSKMISLSVLSLIVVQFLGLHPGILIAIFLITAFIIADRKEKAAAKQAEVVVKREEKSS</sequence>
<dbReference type="AlphaFoldDB" id="A0AA90TSY5"/>